<dbReference type="GO" id="GO:0005576">
    <property type="term" value="C:extracellular region"/>
    <property type="evidence" value="ECO:0007669"/>
    <property type="project" value="UniProtKB-SubCell"/>
</dbReference>
<evidence type="ECO:0000256" key="10">
    <source>
        <dbReference type="SAM" id="SignalP"/>
    </source>
</evidence>
<dbReference type="EMBL" id="OV170230">
    <property type="protein sequence ID" value="CAH0715064.1"/>
    <property type="molecule type" value="Genomic_DNA"/>
</dbReference>
<dbReference type="GO" id="GO:0090729">
    <property type="term" value="F:toxin activity"/>
    <property type="evidence" value="ECO:0007669"/>
    <property type="project" value="UniProtKB-KW"/>
</dbReference>
<dbReference type="SMART" id="SM00020">
    <property type="entry name" value="Tryp_SPc"/>
    <property type="match status" value="2"/>
</dbReference>
<accession>A0A8J9Y2I1</accession>
<keyword evidence="9" id="KW-1205">Fibrinolytic toxin</keyword>
<dbReference type="InterPro" id="IPR009003">
    <property type="entry name" value="Peptidase_S1_PA"/>
</dbReference>
<evidence type="ECO:0000256" key="5">
    <source>
        <dbReference type="ARBA" id="ARBA00022825"/>
    </source>
</evidence>
<dbReference type="PANTHER" id="PTHR24252">
    <property type="entry name" value="ACROSIN-RELATED"/>
    <property type="match status" value="1"/>
</dbReference>
<evidence type="ECO:0000256" key="7">
    <source>
        <dbReference type="ARBA" id="ARBA00023240"/>
    </source>
</evidence>
<comment type="function">
    <text evidence="8">Fibrinolytic activity; shows preferential cleavage of Arg-Gly bonds in all three fibrinogen chains. Contact with the caterpillars causes severe bleeding, due the anticoagulant effect of the protein.</text>
</comment>
<dbReference type="Pfam" id="PF03564">
    <property type="entry name" value="DUF1759"/>
    <property type="match status" value="1"/>
</dbReference>
<dbReference type="PROSITE" id="PS00134">
    <property type="entry name" value="TRYPSIN_HIS"/>
    <property type="match status" value="3"/>
</dbReference>
<comment type="subcellular location">
    <subcellularLocation>
        <location evidence="1">Secreted</location>
        <location evidence="1">Extracellular space</location>
    </subcellularLocation>
</comment>
<evidence type="ECO:0000259" key="11">
    <source>
        <dbReference type="PROSITE" id="PS50240"/>
    </source>
</evidence>
<protein>
    <recommendedName>
        <fullName evidence="11">Peptidase S1 domain-containing protein</fullName>
    </recommendedName>
</protein>
<dbReference type="CDD" id="cd00190">
    <property type="entry name" value="Tryp_SPc"/>
    <property type="match status" value="2"/>
</dbReference>
<organism evidence="12 13">
    <name type="scientific">Brenthis ino</name>
    <name type="common">lesser marbled fritillary</name>
    <dbReference type="NCBI Taxonomy" id="405034"/>
    <lineage>
        <taxon>Eukaryota</taxon>
        <taxon>Metazoa</taxon>
        <taxon>Ecdysozoa</taxon>
        <taxon>Arthropoda</taxon>
        <taxon>Hexapoda</taxon>
        <taxon>Insecta</taxon>
        <taxon>Pterygota</taxon>
        <taxon>Neoptera</taxon>
        <taxon>Endopterygota</taxon>
        <taxon>Lepidoptera</taxon>
        <taxon>Glossata</taxon>
        <taxon>Ditrysia</taxon>
        <taxon>Papilionoidea</taxon>
        <taxon>Nymphalidae</taxon>
        <taxon>Heliconiinae</taxon>
        <taxon>Argynnini</taxon>
        <taxon>Brenthis</taxon>
    </lineage>
</organism>
<dbReference type="FunFam" id="2.40.10.10:FF:000068">
    <property type="entry name" value="transmembrane protease serine 2"/>
    <property type="match status" value="1"/>
</dbReference>
<evidence type="ECO:0000313" key="12">
    <source>
        <dbReference type="EMBL" id="CAH0715064.1"/>
    </source>
</evidence>
<dbReference type="InterPro" id="IPR018114">
    <property type="entry name" value="TRYPSIN_HIS"/>
</dbReference>
<dbReference type="Gene3D" id="2.40.70.10">
    <property type="entry name" value="Acid Proteases"/>
    <property type="match status" value="1"/>
</dbReference>
<keyword evidence="13" id="KW-1185">Reference proteome</keyword>
<dbReference type="InterPro" id="IPR001254">
    <property type="entry name" value="Trypsin_dom"/>
</dbReference>
<feature type="signal peptide" evidence="10">
    <location>
        <begin position="1"/>
        <end position="23"/>
    </location>
</feature>
<keyword evidence="4" id="KW-0378">Hydrolase</keyword>
<dbReference type="InterPro" id="IPR005312">
    <property type="entry name" value="DUF1759"/>
</dbReference>
<feature type="non-terminal residue" evidence="12">
    <location>
        <position position="1513"/>
    </location>
</feature>
<reference evidence="12" key="1">
    <citation type="submission" date="2021-12" db="EMBL/GenBank/DDBJ databases">
        <authorList>
            <person name="Martin H S."/>
        </authorList>
    </citation>
    <scope>NUCLEOTIDE SEQUENCE</scope>
</reference>
<evidence type="ECO:0000313" key="13">
    <source>
        <dbReference type="Proteomes" id="UP000838878"/>
    </source>
</evidence>
<dbReference type="Proteomes" id="UP000838878">
    <property type="component" value="Chromosome 10"/>
</dbReference>
<dbReference type="InterPro" id="IPR043504">
    <property type="entry name" value="Peptidase_S1_PA_chymotrypsin"/>
</dbReference>
<dbReference type="Pfam" id="PF00089">
    <property type="entry name" value="Trypsin"/>
    <property type="match status" value="3"/>
</dbReference>
<dbReference type="GO" id="GO:0006508">
    <property type="term" value="P:proteolysis"/>
    <property type="evidence" value="ECO:0007669"/>
    <property type="project" value="UniProtKB-KW"/>
</dbReference>
<evidence type="ECO:0000256" key="6">
    <source>
        <dbReference type="ARBA" id="ARBA00023157"/>
    </source>
</evidence>
<dbReference type="PRINTS" id="PR00722">
    <property type="entry name" value="CHYMOTRYPSIN"/>
</dbReference>
<dbReference type="OrthoDB" id="6147874at2759"/>
<evidence type="ECO:0000256" key="4">
    <source>
        <dbReference type="ARBA" id="ARBA00022801"/>
    </source>
</evidence>
<feature type="domain" description="Peptidase S1" evidence="11">
    <location>
        <begin position="169"/>
        <end position="524"/>
    </location>
</feature>
<dbReference type="PROSITE" id="PS50240">
    <property type="entry name" value="TRYPSIN_DOM"/>
    <property type="match status" value="2"/>
</dbReference>
<feature type="chain" id="PRO_5035439594" description="Peptidase S1 domain-containing protein" evidence="10">
    <location>
        <begin position="24"/>
        <end position="1513"/>
    </location>
</feature>
<keyword evidence="5" id="KW-0720">Serine protease</keyword>
<keyword evidence="7" id="KW-1199">Hemostasis impairing toxin</keyword>
<dbReference type="FunFam" id="2.40.10.10:FF:000060">
    <property type="entry name" value="Acrosin"/>
    <property type="match status" value="1"/>
</dbReference>
<keyword evidence="6" id="KW-1015">Disulfide bond</keyword>
<dbReference type="InterPro" id="IPR001314">
    <property type="entry name" value="Peptidase_S1A"/>
</dbReference>
<dbReference type="GO" id="GO:0004252">
    <property type="term" value="F:serine-type endopeptidase activity"/>
    <property type="evidence" value="ECO:0007669"/>
    <property type="project" value="InterPro"/>
</dbReference>
<feature type="domain" description="Peptidase S1" evidence="11">
    <location>
        <begin position="1290"/>
        <end position="1513"/>
    </location>
</feature>
<keyword evidence="10" id="KW-0732">Signal</keyword>
<evidence type="ECO:0000256" key="9">
    <source>
        <dbReference type="ARBA" id="ARBA00084094"/>
    </source>
</evidence>
<evidence type="ECO:0000256" key="2">
    <source>
        <dbReference type="ARBA" id="ARBA00022656"/>
    </source>
</evidence>
<keyword evidence="2" id="KW-0800">Toxin</keyword>
<dbReference type="Gene3D" id="2.40.10.10">
    <property type="entry name" value="Trypsin-like serine proteases"/>
    <property type="match status" value="4"/>
</dbReference>
<keyword evidence="3" id="KW-0645">Protease</keyword>
<name>A0A8J9Y2I1_9NEOP</name>
<gene>
    <name evidence="12" type="ORF">BINO364_LOCUS2047</name>
</gene>
<dbReference type="InterPro" id="IPR021109">
    <property type="entry name" value="Peptidase_aspartic_dom_sf"/>
</dbReference>
<evidence type="ECO:0000256" key="8">
    <source>
        <dbReference type="ARBA" id="ARBA00055534"/>
    </source>
</evidence>
<proteinExistence type="predicted"/>
<sequence>MVIFPIILSLSVVHITLCTQSHSKPIYVGRFCPEIEDIYSTFGPSLYDGYVVWITRALKAATEIKVKLDSVGSLSLDKARFTSEIDLIDNVFSFVLLEDVKYVFFTVSGKDYPLQPPYILSVKINGEENCKNINRQYFEQSTGVIKFWPKAPDKFCGRRKINDEPLPLIVSGSSTKAGHWPWHAAINKIIKGYQTYICGGTLISKYLVLTAAHCTTTRGVPLNPEILGVILGKYRLNGIENTNQYREVFEVIIHDNFDRRSLNNDIALLKLSAEAFFNNFVQPACIWLDEIYDELPSLEITGTVVGWGIDQSETLSTKLLLTAAHCATVQGVPVNPDLLGVVLGKYSLYRIEVTNQDREVCEVIVHDEYNKNSVNNDIALLKLSSEAIFNNYVQPACLWFNGIYDHLPSFEITGTVVGWGIDQSDMLSKNLRSATLPIVPDITCIRYEPIYYTSVLNGKKFCAGNSNGTSACNGDSGGGFFVFVEDDRNYQYDKEVPVEERPGAWQRFVSEFEEAHFFILELLDSCDGSVDDDDIRARFDDAYFQVMAILRSLTRGELNLSDTSNMSAGTSSNIKSPLSHVRLPKIQLPSFSGNIKKWPEFIDTFNALIHNCNSITDVEKFHYLISSLSGDPLSLIRVFPVSGDYYSDAYAALIARYQNTRELAYTCWKDILNVNLKIQNINDFRRSLDSIDENLSILRKLNLPVEQWEFIIVYHVLSKLESKLRRDFEESCCSSEFPKYINLKEFLHSRCEALIRDNHFSEATKAAFHVVKDSIRPPSNIVKRRPVTHTLVSSHSDDKLKTGETRHDNSKVMPKCSFCTDATHSIAHCKRFLSKSVDERMSVANEKRWCFNCLKSSHQLKECKSIFRCLKCKHKHHTLLHKEQSTDTPSRSVSLIAKASGYELCTKSSLNTTVLLATAIVQIVDEKGRYHCFRALFDTGSQNNLITCDAARTLNIKQVPCDANINGLGGLSADVSHMVRCSLASNNKVLFDVDMHVISTICGDQPIAKLNTNGWSHIQSLPLADPGFDIPGPIDILLGADIFADSLLDQCMKGRSNQPVAMNSVFGWLLLGRTHLTSSSLLQYTAKSDELTSMVQRFWEIDNVPQASILTPLDMACEKAYVTDHYRDSTGRYGVQLPFKDADKVNFCPENNDIYSRFYRMNEGYDVVIKNNLTAATFITVKLDSIGRVTISSLNKVRFTSEEDLVNNIFSFILLEDPDPRYLFSFTVKGKDFPHHPPYVVSLKINGEENCRNPNRTYFEEYHHVTKYLPDAPDKFCGRRKVNKESISLIVSGSTTKADHWPWHVAINKLTRGILNYICGGTLISKYVVLTAAHCATVRGVKVNPDLLGVVLGKYSLHRIENTNQDREVSEVIVHDEYNKDSVNNDIALLKLSTEAIFNNFVQPACIWFNGIYDHLPSFEITGTVVGWGIDQSDILSKNLQAATLPIVPDITCIRYEPIYYTSVLNGKKFCAGNSNGTSACNGDSGGGFFVFVEDDRNYHYYKEVPIEERPGA</sequence>
<dbReference type="SUPFAM" id="SSF50494">
    <property type="entry name" value="Trypsin-like serine proteases"/>
    <property type="match status" value="3"/>
</dbReference>
<dbReference type="PANTHER" id="PTHR24252:SF7">
    <property type="entry name" value="HYALIN"/>
    <property type="match status" value="1"/>
</dbReference>
<evidence type="ECO:0000256" key="1">
    <source>
        <dbReference type="ARBA" id="ARBA00004239"/>
    </source>
</evidence>
<evidence type="ECO:0000256" key="3">
    <source>
        <dbReference type="ARBA" id="ARBA00022670"/>
    </source>
</evidence>